<dbReference type="Gene3D" id="2.30.30.440">
    <property type="entry name" value="Domain of unknown function DUF1918"/>
    <property type="match status" value="1"/>
</dbReference>
<feature type="compositionally biased region" description="Basic and acidic residues" evidence="1">
    <location>
        <begin position="1"/>
        <end position="10"/>
    </location>
</feature>
<gene>
    <name evidence="3" type="ORF">OG367_38285</name>
</gene>
<keyword evidence="4" id="KW-1185">Reference proteome</keyword>
<sequence>MHASVGDRLHTYGRAVGQSARSGEIIEVRGSDGQPPYLVRFEDGHEGLVHPGPDCVIESRAASE</sequence>
<feature type="region of interest" description="Disordered" evidence="1">
    <location>
        <begin position="1"/>
        <end position="35"/>
    </location>
</feature>
<proteinExistence type="predicted"/>
<reference evidence="3" key="1">
    <citation type="submission" date="2022-10" db="EMBL/GenBank/DDBJ databases">
        <title>The complete genomes of actinobacterial strains from the NBC collection.</title>
        <authorList>
            <person name="Joergensen T.S."/>
            <person name="Alvarez Arevalo M."/>
            <person name="Sterndorff E.B."/>
            <person name="Faurdal D."/>
            <person name="Vuksanovic O."/>
            <person name="Mourched A.-S."/>
            <person name="Charusanti P."/>
            <person name="Shaw S."/>
            <person name="Blin K."/>
            <person name="Weber T."/>
        </authorList>
    </citation>
    <scope>NUCLEOTIDE SEQUENCE</scope>
    <source>
        <strain evidence="3">NBC_01436</strain>
    </source>
</reference>
<protein>
    <submittedName>
        <fullName evidence="3">DUF1918 domain-containing protein</fullName>
    </submittedName>
</protein>
<dbReference type="InterPro" id="IPR015035">
    <property type="entry name" value="DUF1918"/>
</dbReference>
<evidence type="ECO:0000256" key="1">
    <source>
        <dbReference type="SAM" id="MobiDB-lite"/>
    </source>
</evidence>
<dbReference type="SUPFAM" id="SSF50118">
    <property type="entry name" value="Cell growth inhibitor/plasmid maintenance toxic component"/>
    <property type="match status" value="1"/>
</dbReference>
<name>A0ABZ1ZSJ1_STRAQ</name>
<dbReference type="EMBL" id="CP109491">
    <property type="protein sequence ID" value="WUX41724.1"/>
    <property type="molecule type" value="Genomic_DNA"/>
</dbReference>
<dbReference type="RefSeq" id="WP_329359706.1">
    <property type="nucleotide sequence ID" value="NZ_CP108640.1"/>
</dbReference>
<evidence type="ECO:0000313" key="3">
    <source>
        <dbReference type="EMBL" id="WUX41724.1"/>
    </source>
</evidence>
<evidence type="ECO:0000313" key="4">
    <source>
        <dbReference type="Proteomes" id="UP001431926"/>
    </source>
</evidence>
<dbReference type="Proteomes" id="UP001431926">
    <property type="component" value="Chromosome"/>
</dbReference>
<dbReference type="Pfam" id="PF08940">
    <property type="entry name" value="DUF1918"/>
    <property type="match status" value="1"/>
</dbReference>
<evidence type="ECO:0000259" key="2">
    <source>
        <dbReference type="Pfam" id="PF08940"/>
    </source>
</evidence>
<accession>A0ABZ1ZSJ1</accession>
<feature type="domain" description="DUF1918" evidence="2">
    <location>
        <begin position="1"/>
        <end position="57"/>
    </location>
</feature>
<organism evidence="3 4">
    <name type="scientific">Streptomyces anulatus</name>
    <name type="common">Streptomyces chrysomallus</name>
    <dbReference type="NCBI Taxonomy" id="1892"/>
    <lineage>
        <taxon>Bacteria</taxon>
        <taxon>Bacillati</taxon>
        <taxon>Actinomycetota</taxon>
        <taxon>Actinomycetes</taxon>
        <taxon>Kitasatosporales</taxon>
        <taxon>Streptomycetaceae</taxon>
        <taxon>Streptomyces</taxon>
    </lineage>
</organism>